<name>A0A1B8HQF0_9GAMM</name>
<dbReference type="GO" id="GO:0006826">
    <property type="term" value="P:iron ion transport"/>
    <property type="evidence" value="ECO:0007669"/>
    <property type="project" value="InterPro"/>
</dbReference>
<dbReference type="CDD" id="cd16830">
    <property type="entry name" value="HemS-like_N"/>
    <property type="match status" value="1"/>
</dbReference>
<dbReference type="InterPro" id="IPR053733">
    <property type="entry name" value="Heme_Transport_Util_sf"/>
</dbReference>
<comment type="caution">
    <text evidence="2">The sequence shown here is derived from an EMBL/GenBank/DDBJ whole genome shotgun (WGS) entry which is preliminary data.</text>
</comment>
<proteinExistence type="predicted"/>
<dbReference type="Proteomes" id="UP000092247">
    <property type="component" value="Unassembled WGS sequence"/>
</dbReference>
<organism evidence="2 3">
    <name type="scientific">Morganella psychrotolerans</name>
    <dbReference type="NCBI Taxonomy" id="368603"/>
    <lineage>
        <taxon>Bacteria</taxon>
        <taxon>Pseudomonadati</taxon>
        <taxon>Pseudomonadota</taxon>
        <taxon>Gammaproteobacteria</taxon>
        <taxon>Enterobacterales</taxon>
        <taxon>Morganellaceae</taxon>
        <taxon>Morganella</taxon>
    </lineage>
</organism>
<protein>
    <submittedName>
        <fullName evidence="2">Hemin transporter</fullName>
    </submittedName>
</protein>
<dbReference type="CDD" id="cd16831">
    <property type="entry name" value="HemS-like_C"/>
    <property type="match status" value="1"/>
</dbReference>
<feature type="domain" description="Haemin-degrading HemS/ChuX" evidence="1">
    <location>
        <begin position="29"/>
        <end position="157"/>
    </location>
</feature>
<dbReference type="SUPFAM" id="SSF144064">
    <property type="entry name" value="Heme iron utilization protein-like"/>
    <property type="match status" value="1"/>
</dbReference>
<dbReference type="Pfam" id="PF05171">
    <property type="entry name" value="HemS"/>
    <property type="match status" value="2"/>
</dbReference>
<sequence>MHSEQLTRYLTLKEQKTVIHARDIAALMGISEAELAHCRTGFDTHRLTPDIPDIFRALATAGELKGLTRNNYAVHEHLGTYDNAQFGQHACLLLKPYGLDLRFFLSQWKTVFAFEEKTARGLRHSIQFFDSHGDAVHKIYTTPATNTDIWQQITEQFRATDNPAISPEPLPVPAHTTLTPEQQAEFTRAWQQMSDVHQFFILLKKFNISRLQAFRYVDSTLAQRVDNNALSRILALCTAQQNDIMVFVANRGCVQIFTGTVARTEPYISPQNEQRWINIFNPEFTLHLVESAIAESWITRKPTKDGIVTSLELFDAEGQQIAQLFGQRTEGEPEQDVWRTQIHSLLTELSDTPGDEAAA</sequence>
<reference evidence="2 3" key="1">
    <citation type="submission" date="2016-06" db="EMBL/GenBank/DDBJ databases">
        <authorList>
            <person name="Kjaerup R.B."/>
            <person name="Dalgaard T.S."/>
            <person name="Juul-Madsen H.R."/>
        </authorList>
    </citation>
    <scope>NUCLEOTIDE SEQUENCE [LARGE SCALE GENOMIC DNA]</scope>
    <source>
        <strain evidence="2 3">GCSL-Mp3</strain>
    </source>
</reference>
<feature type="domain" description="Haemin-degrading HemS/ChuX" evidence="1">
    <location>
        <begin position="207"/>
        <end position="344"/>
    </location>
</feature>
<dbReference type="InterPro" id="IPR007845">
    <property type="entry name" value="HemS/ChuX_dom"/>
</dbReference>
<evidence type="ECO:0000313" key="3">
    <source>
        <dbReference type="Proteomes" id="UP000092247"/>
    </source>
</evidence>
<evidence type="ECO:0000259" key="1">
    <source>
        <dbReference type="Pfam" id="PF05171"/>
    </source>
</evidence>
<dbReference type="RefSeq" id="WP_067420872.1">
    <property type="nucleotide sequence ID" value="NZ_LZEX01000001.1"/>
</dbReference>
<evidence type="ECO:0000313" key="2">
    <source>
        <dbReference type="EMBL" id="OBU11527.1"/>
    </source>
</evidence>
<dbReference type="STRING" id="368603.AYY16_05570"/>
<accession>A0A1B8HQF0</accession>
<dbReference type="AlphaFoldDB" id="A0A1B8HQF0"/>
<gene>
    <name evidence="2" type="ORF">AYY17_02055</name>
</gene>
<dbReference type="EMBL" id="LZEX01000001">
    <property type="protein sequence ID" value="OBU11527.1"/>
    <property type="molecule type" value="Genomic_DNA"/>
</dbReference>
<dbReference type="Gene3D" id="3.40.1570.10">
    <property type="entry name" value="HemS/ChuS/ChuX like domains"/>
    <property type="match status" value="2"/>
</dbReference>